<dbReference type="InterPro" id="IPR032066">
    <property type="entry name" value="GP3_package"/>
</dbReference>
<dbReference type="Proteomes" id="UP001385499">
    <property type="component" value="Unassembled WGS sequence"/>
</dbReference>
<dbReference type="Pfam" id="PF16677">
    <property type="entry name" value="GP3_package"/>
    <property type="match status" value="1"/>
</dbReference>
<proteinExistence type="predicted"/>
<dbReference type="EMBL" id="JBAKIA010000005">
    <property type="protein sequence ID" value="MEJ8474606.1"/>
    <property type="molecule type" value="Genomic_DNA"/>
</dbReference>
<dbReference type="Gene3D" id="1.10.132.80">
    <property type="match status" value="1"/>
</dbReference>
<sequence>MADKKKNAPAARKASVTRKTRGARKAPVPSKTRDNKGRFAQGNRFWEARSSRGRKPIFESADALWLACLEYFAWVEENPLKESKAFAHQGNVTVAAIPKMRAMTIAGLCIFLDIARSTWDEWKKSEAAVFSEVIARVEEIIRVQKFEGASADLLNANIIARDLGLAERNEHTGKNGGAIETKTESIPEQQLALAVASLIAKGQNEGS</sequence>
<feature type="region of interest" description="Disordered" evidence="1">
    <location>
        <begin position="1"/>
        <end position="39"/>
    </location>
</feature>
<name>A0ABU8TKB9_9HYPH</name>
<evidence type="ECO:0000256" key="1">
    <source>
        <dbReference type="SAM" id="MobiDB-lite"/>
    </source>
</evidence>
<accession>A0ABU8TKB9</accession>
<feature type="compositionally biased region" description="Basic residues" evidence="1">
    <location>
        <begin position="15"/>
        <end position="24"/>
    </location>
</feature>
<evidence type="ECO:0000313" key="2">
    <source>
        <dbReference type="EMBL" id="MEJ8474606.1"/>
    </source>
</evidence>
<organism evidence="2 3">
    <name type="scientific">Roseibium algae</name>
    <dbReference type="NCBI Taxonomy" id="3123038"/>
    <lineage>
        <taxon>Bacteria</taxon>
        <taxon>Pseudomonadati</taxon>
        <taxon>Pseudomonadota</taxon>
        <taxon>Alphaproteobacteria</taxon>
        <taxon>Hyphomicrobiales</taxon>
        <taxon>Stappiaceae</taxon>
        <taxon>Roseibium</taxon>
    </lineage>
</organism>
<evidence type="ECO:0000313" key="3">
    <source>
        <dbReference type="Proteomes" id="UP001385499"/>
    </source>
</evidence>
<reference evidence="2 3" key="1">
    <citation type="submission" date="2024-02" db="EMBL/GenBank/DDBJ databases">
        <title>Roseibium algae sp. nov., isolated from marine alga (Grateloupia sp.), showing potential in myo-inositol conversion.</title>
        <authorList>
            <person name="Wang Y."/>
        </authorList>
    </citation>
    <scope>NUCLEOTIDE SEQUENCE [LARGE SCALE GENOMIC DNA]</scope>
    <source>
        <strain evidence="2 3">H3510</strain>
    </source>
</reference>
<gene>
    <name evidence="2" type="ORF">V6575_10950</name>
</gene>
<keyword evidence="3" id="KW-1185">Reference proteome</keyword>
<dbReference type="RefSeq" id="WP_340274347.1">
    <property type="nucleotide sequence ID" value="NZ_JBAKIA010000005.1"/>
</dbReference>
<protein>
    <submittedName>
        <fullName evidence="2">DNA-packaging protein</fullName>
    </submittedName>
</protein>
<comment type="caution">
    <text evidence="2">The sequence shown here is derived from an EMBL/GenBank/DDBJ whole genome shotgun (WGS) entry which is preliminary data.</text>
</comment>